<dbReference type="PANTHER" id="PTHR36766:SF40">
    <property type="entry name" value="DISEASE RESISTANCE PROTEIN RGA3"/>
    <property type="match status" value="1"/>
</dbReference>
<protein>
    <submittedName>
        <fullName evidence="2">Uncharacterized protein</fullName>
    </submittedName>
</protein>
<dbReference type="EMBL" id="EQ974278">
    <property type="protein sequence ID" value="EEF30963.1"/>
    <property type="molecule type" value="Genomic_DNA"/>
</dbReference>
<accession>B9SZK2</accession>
<dbReference type="Gene3D" id="3.80.10.10">
    <property type="entry name" value="Ribonuclease Inhibitor"/>
    <property type="match status" value="1"/>
</dbReference>
<dbReference type="GO" id="GO:0006952">
    <property type="term" value="P:defense response"/>
    <property type="evidence" value="ECO:0007669"/>
    <property type="project" value="UniProtKB-KW"/>
</dbReference>
<dbReference type="SUPFAM" id="SSF52058">
    <property type="entry name" value="L domain-like"/>
    <property type="match status" value="1"/>
</dbReference>
<proteinExistence type="predicted"/>
<dbReference type="InterPro" id="IPR032675">
    <property type="entry name" value="LRR_dom_sf"/>
</dbReference>
<dbReference type="PANTHER" id="PTHR36766">
    <property type="entry name" value="PLANT BROAD-SPECTRUM MILDEW RESISTANCE PROTEIN RPW8"/>
    <property type="match status" value="1"/>
</dbReference>
<sequence>MSDYTSLTTLQIHTISGLVNLDEADIEDLVGLQNGVIGSERGRAIALQSSSFGDKYCNNLEKLANGLHQLTCLRTLKIRSCEKLMSFPARGVPYSLKDLEIDGYNALESVLEGIIISHGNHISQLRALKICGCKSLKSSPNGKFPNSLETLIIGNMHNWSAPLFESLCTILASRLTKLEIKGCPQLE</sequence>
<gene>
    <name evidence="2" type="ORF">RCOM_0065820</name>
</gene>
<organism evidence="2 3">
    <name type="scientific">Ricinus communis</name>
    <name type="common">Castor bean</name>
    <dbReference type="NCBI Taxonomy" id="3988"/>
    <lineage>
        <taxon>Eukaryota</taxon>
        <taxon>Viridiplantae</taxon>
        <taxon>Streptophyta</taxon>
        <taxon>Embryophyta</taxon>
        <taxon>Tracheophyta</taxon>
        <taxon>Spermatophyta</taxon>
        <taxon>Magnoliopsida</taxon>
        <taxon>eudicotyledons</taxon>
        <taxon>Gunneridae</taxon>
        <taxon>Pentapetalae</taxon>
        <taxon>rosids</taxon>
        <taxon>fabids</taxon>
        <taxon>Malpighiales</taxon>
        <taxon>Euphorbiaceae</taxon>
        <taxon>Acalyphoideae</taxon>
        <taxon>Acalypheae</taxon>
        <taxon>Ricinus</taxon>
    </lineage>
</organism>
<keyword evidence="1" id="KW-0611">Plant defense</keyword>
<keyword evidence="3" id="KW-1185">Reference proteome</keyword>
<evidence type="ECO:0000313" key="2">
    <source>
        <dbReference type="EMBL" id="EEF30963.1"/>
    </source>
</evidence>
<reference evidence="3" key="1">
    <citation type="journal article" date="2010" name="Nat. Biotechnol.">
        <title>Draft genome sequence of the oilseed species Ricinus communis.</title>
        <authorList>
            <person name="Chan A.P."/>
            <person name="Crabtree J."/>
            <person name="Zhao Q."/>
            <person name="Lorenzi H."/>
            <person name="Orvis J."/>
            <person name="Puiu D."/>
            <person name="Melake-Berhan A."/>
            <person name="Jones K.M."/>
            <person name="Redman J."/>
            <person name="Chen G."/>
            <person name="Cahoon E.B."/>
            <person name="Gedil M."/>
            <person name="Stanke M."/>
            <person name="Haas B.J."/>
            <person name="Wortman J.R."/>
            <person name="Fraser-Liggett C.M."/>
            <person name="Ravel J."/>
            <person name="Rabinowicz P.D."/>
        </authorList>
    </citation>
    <scope>NUCLEOTIDE SEQUENCE [LARGE SCALE GENOMIC DNA]</scope>
    <source>
        <strain evidence="3">cv. Hale</strain>
    </source>
</reference>
<dbReference type="Proteomes" id="UP000008311">
    <property type="component" value="Unassembled WGS sequence"/>
</dbReference>
<evidence type="ECO:0000256" key="1">
    <source>
        <dbReference type="ARBA" id="ARBA00022821"/>
    </source>
</evidence>
<evidence type="ECO:0000313" key="3">
    <source>
        <dbReference type="Proteomes" id="UP000008311"/>
    </source>
</evidence>
<dbReference type="AlphaFoldDB" id="B9SZK2"/>
<dbReference type="InParanoid" id="B9SZK2"/>
<name>B9SZK2_RICCO</name>